<comment type="caution">
    <text evidence="1">The sequence shown here is derived from an EMBL/GenBank/DDBJ whole genome shotgun (WGS) entry which is preliminary data.</text>
</comment>
<proteinExistence type="predicted"/>
<dbReference type="OrthoDB" id="11913at2157"/>
<sequence length="226" mass="24765">MITYTKSIKILTTFAIVATLLSLSVTNAHASSGSLIDYEYGYGPIASINNDWVLAGNYMGYGNPSNLSDSGFHATFSMVMKNGSAYHMHQISNATIDDVRMDGNNTIMQGSVTVTMRDGPVSNVPTNWTINNNNTLAISMDPSNIDNHFGDTPIYGLELTPEKEMEIVNTMGEDSKFMDKWIPLMVQNVMSTLKIDAGNMSDMSMMNPSSTNESMDMILRNNSVTP</sequence>
<protein>
    <submittedName>
        <fullName evidence="1">Uncharacterized protein</fullName>
    </submittedName>
</protein>
<dbReference type="EMBL" id="VOAH01000017">
    <property type="protein sequence ID" value="TVP39262.1"/>
    <property type="molecule type" value="Genomic_DNA"/>
</dbReference>
<organism evidence="1 2">
    <name type="scientific">Candidatus Nitrosocosmicus arcticus</name>
    <dbReference type="NCBI Taxonomy" id="2035267"/>
    <lineage>
        <taxon>Archaea</taxon>
        <taxon>Nitrososphaerota</taxon>
        <taxon>Nitrososphaeria</taxon>
        <taxon>Nitrososphaerales</taxon>
        <taxon>Nitrososphaeraceae</taxon>
        <taxon>Candidatus Nitrosocosmicus</taxon>
    </lineage>
</organism>
<dbReference type="Proteomes" id="UP000315289">
    <property type="component" value="Unassembled WGS sequence"/>
</dbReference>
<keyword evidence="2" id="KW-1185">Reference proteome</keyword>
<dbReference type="RefSeq" id="WP_144734175.1">
    <property type="nucleotide sequence ID" value="NZ_ML675592.1"/>
</dbReference>
<dbReference type="AlphaFoldDB" id="A0A557SRN2"/>
<gene>
    <name evidence="1" type="ORF">NARC_170002</name>
</gene>
<accession>A0A557SRN2</accession>
<evidence type="ECO:0000313" key="1">
    <source>
        <dbReference type="EMBL" id="TVP39262.1"/>
    </source>
</evidence>
<name>A0A557SRN2_9ARCH</name>
<evidence type="ECO:0000313" key="2">
    <source>
        <dbReference type="Proteomes" id="UP000315289"/>
    </source>
</evidence>
<reference evidence="1 2" key="1">
    <citation type="journal article" date="2019" name="Front. Microbiol.">
        <title>Ammonia Oxidation by the Arctic Terrestrial Thaumarchaeote Candidatus Nitrosocosmicus arcticus Is Stimulated by Increasing Temperatures.</title>
        <authorList>
            <person name="Alves R.J.E."/>
            <person name="Kerou M."/>
            <person name="Zappe A."/>
            <person name="Bittner R."/>
            <person name="Abby S.S."/>
            <person name="Schmidt H.A."/>
            <person name="Pfeifer K."/>
            <person name="Schleper C."/>
        </authorList>
    </citation>
    <scope>NUCLEOTIDE SEQUENCE [LARGE SCALE GENOMIC DNA]</scope>
    <source>
        <strain evidence="1 2">Kfb</strain>
    </source>
</reference>